<dbReference type="Pfam" id="PF07727">
    <property type="entry name" value="RVT_2"/>
    <property type="match status" value="1"/>
</dbReference>
<keyword evidence="3" id="KW-1185">Reference proteome</keyword>
<accession>A0AA88VXM2</accession>
<dbReference type="EMBL" id="JAVXUP010001078">
    <property type="protein sequence ID" value="KAK3016255.1"/>
    <property type="molecule type" value="Genomic_DNA"/>
</dbReference>
<comment type="caution">
    <text evidence="2">The sequence shown here is derived from an EMBL/GenBank/DDBJ whole genome shotgun (WGS) entry which is preliminary data.</text>
</comment>
<gene>
    <name evidence="2" type="ORF">RJ639_006086</name>
</gene>
<dbReference type="InterPro" id="IPR013103">
    <property type="entry name" value="RVT_2"/>
</dbReference>
<proteinExistence type="predicted"/>
<evidence type="ECO:0000259" key="1">
    <source>
        <dbReference type="Pfam" id="PF07727"/>
    </source>
</evidence>
<dbReference type="AlphaFoldDB" id="A0AA88VXM2"/>
<reference evidence="2" key="1">
    <citation type="submission" date="2022-12" db="EMBL/GenBank/DDBJ databases">
        <title>Draft genome assemblies for two species of Escallonia (Escalloniales).</title>
        <authorList>
            <person name="Chanderbali A."/>
            <person name="Dervinis C."/>
            <person name="Anghel I."/>
            <person name="Soltis D."/>
            <person name="Soltis P."/>
            <person name="Zapata F."/>
        </authorList>
    </citation>
    <scope>NUCLEOTIDE SEQUENCE</scope>
    <source>
        <strain evidence="2">UCBG64.0493</strain>
        <tissue evidence="2">Leaf</tissue>
    </source>
</reference>
<evidence type="ECO:0000313" key="2">
    <source>
        <dbReference type="EMBL" id="KAK3016255.1"/>
    </source>
</evidence>
<organism evidence="2 3">
    <name type="scientific">Escallonia herrerae</name>
    <dbReference type="NCBI Taxonomy" id="1293975"/>
    <lineage>
        <taxon>Eukaryota</taxon>
        <taxon>Viridiplantae</taxon>
        <taxon>Streptophyta</taxon>
        <taxon>Embryophyta</taxon>
        <taxon>Tracheophyta</taxon>
        <taxon>Spermatophyta</taxon>
        <taxon>Magnoliopsida</taxon>
        <taxon>eudicotyledons</taxon>
        <taxon>Gunneridae</taxon>
        <taxon>Pentapetalae</taxon>
        <taxon>asterids</taxon>
        <taxon>campanulids</taxon>
        <taxon>Escalloniales</taxon>
        <taxon>Escalloniaceae</taxon>
        <taxon>Escallonia</taxon>
    </lineage>
</organism>
<evidence type="ECO:0000313" key="3">
    <source>
        <dbReference type="Proteomes" id="UP001188597"/>
    </source>
</evidence>
<name>A0AA88VXM2_9ASTE</name>
<dbReference type="Proteomes" id="UP001188597">
    <property type="component" value="Unassembled WGS sequence"/>
</dbReference>
<sequence>MVMKEPSQGGYDQFSDLKLCQGIILVLLYVDDMIITGSDLDVISILKQDLNHHFEMKDLSTFSYFLGLEVSTASDGYYLSQAAYASDLLSRAGLTDSKPSLLLLSLITHKERAFDTKPFRFEASWTRDPTSHLVVKSAWSHHQSGTPEHMVCWKIDKTRLALRKWNISHFGHIQTRIKQLTNFLDLVQQSEQSTRNLELEKNIRLELDEQCRRKECLWHQKSTLRWRCEGDLNTKFFHLSTIIRRKSNSIDFLKDQSEKWISKREETGDCFNKNFQTFFTSSNPDFPPDLENLIYPMLTASDISMLCEIPSFEEISKVLMNFESLKAPGPGGMPALFFKSY</sequence>
<feature type="domain" description="Reverse transcriptase Ty1/copia-type" evidence="1">
    <location>
        <begin position="22"/>
        <end position="99"/>
    </location>
</feature>
<protein>
    <recommendedName>
        <fullName evidence="1">Reverse transcriptase Ty1/copia-type domain-containing protein</fullName>
    </recommendedName>
</protein>